<evidence type="ECO:0000259" key="1">
    <source>
        <dbReference type="Pfam" id="PF01370"/>
    </source>
</evidence>
<reference evidence="2 3" key="1">
    <citation type="submission" date="2020-08" db="EMBL/GenBank/DDBJ databases">
        <title>Sequencing the genomes of 1000 actinobacteria strains.</title>
        <authorList>
            <person name="Klenk H.-P."/>
        </authorList>
    </citation>
    <scope>NUCLEOTIDE SEQUENCE [LARGE SCALE GENOMIC DNA]</scope>
    <source>
        <strain evidence="2 3">DSM 44230</strain>
    </source>
</reference>
<dbReference type="InterPro" id="IPR001509">
    <property type="entry name" value="Epimerase_deHydtase"/>
</dbReference>
<evidence type="ECO:0000313" key="2">
    <source>
        <dbReference type="EMBL" id="MBB4680644.1"/>
    </source>
</evidence>
<keyword evidence="3" id="KW-1185">Reference proteome</keyword>
<name>A0A7W7CJL2_9PSEU</name>
<dbReference type="PANTHER" id="PTHR48079:SF6">
    <property type="entry name" value="NAD(P)-BINDING DOMAIN-CONTAINING PROTEIN-RELATED"/>
    <property type="match status" value="1"/>
</dbReference>
<comment type="caution">
    <text evidence="2">The sequence shown here is derived from an EMBL/GenBank/DDBJ whole genome shotgun (WGS) entry which is preliminary data.</text>
</comment>
<dbReference type="GO" id="GO:0045552">
    <property type="term" value="F:dihydroflavanol 4-reductase activity"/>
    <property type="evidence" value="ECO:0007669"/>
    <property type="project" value="UniProtKB-EC"/>
</dbReference>
<dbReference type="SUPFAM" id="SSF51735">
    <property type="entry name" value="NAD(P)-binding Rossmann-fold domains"/>
    <property type="match status" value="1"/>
</dbReference>
<keyword evidence="2" id="KW-0560">Oxidoreductase</keyword>
<dbReference type="Gene3D" id="3.40.50.720">
    <property type="entry name" value="NAD(P)-binding Rossmann-like Domain"/>
    <property type="match status" value="1"/>
</dbReference>
<dbReference type="RefSeq" id="WP_185006602.1">
    <property type="nucleotide sequence ID" value="NZ_BAAAUI010000060.1"/>
</dbReference>
<dbReference type="Proteomes" id="UP000533598">
    <property type="component" value="Unassembled WGS sequence"/>
</dbReference>
<organism evidence="2 3">
    <name type="scientific">Crossiella cryophila</name>
    <dbReference type="NCBI Taxonomy" id="43355"/>
    <lineage>
        <taxon>Bacteria</taxon>
        <taxon>Bacillati</taxon>
        <taxon>Actinomycetota</taxon>
        <taxon>Actinomycetes</taxon>
        <taxon>Pseudonocardiales</taxon>
        <taxon>Pseudonocardiaceae</taxon>
        <taxon>Crossiella</taxon>
    </lineage>
</organism>
<dbReference type="EC" id="1.1.1.219" evidence="2"/>
<proteinExistence type="predicted"/>
<protein>
    <submittedName>
        <fullName evidence="2">Dihydroflavonol-4-reductase</fullName>
        <ecNumber evidence="2">1.1.1.219</ecNumber>
    </submittedName>
</protein>
<sequence>MTGGLRAAVTGASGLIGARVAQALRAAGYDVRAVVRSTSDLSALQGIPTATAELDDPGALRAAFAGCELLVHCAAVFAYDLPAERLHQVNVAGTESVLRAAAAAGVRRVVLTSSAVTCGSAEGPEPRTERDRPGAEYLPDYFTSKAEQERLALELGAALGIEVVAACPTTVLGGPDLRLAPSNALIVGYLLDLSRTTFPGGANFVSVKDVAAAHVLLAEAGVPGERYLIGGENLTWREFHRTIAELAGLPGPWLTANHRGAYLGAAAAELLAHLRATTPLVTRVEARTLGRHHYYDHGKIAALGYRPRPARTAIAEALSWLATSPHLPRLARESLKPAPEVYRVRELRARPLTPPGRGA</sequence>
<evidence type="ECO:0000313" key="3">
    <source>
        <dbReference type="Proteomes" id="UP000533598"/>
    </source>
</evidence>
<dbReference type="GO" id="GO:0005737">
    <property type="term" value="C:cytoplasm"/>
    <property type="evidence" value="ECO:0007669"/>
    <property type="project" value="TreeGrafter"/>
</dbReference>
<gene>
    <name evidence="2" type="ORF">HNR67_006762</name>
</gene>
<accession>A0A7W7CJL2</accession>
<dbReference type="Pfam" id="PF01370">
    <property type="entry name" value="Epimerase"/>
    <property type="match status" value="1"/>
</dbReference>
<feature type="domain" description="NAD-dependent epimerase/dehydratase" evidence="1">
    <location>
        <begin position="8"/>
        <end position="230"/>
    </location>
</feature>
<dbReference type="InterPro" id="IPR051783">
    <property type="entry name" value="NAD(P)-dependent_oxidoreduct"/>
</dbReference>
<dbReference type="GO" id="GO:0004029">
    <property type="term" value="F:aldehyde dehydrogenase (NAD+) activity"/>
    <property type="evidence" value="ECO:0007669"/>
    <property type="project" value="TreeGrafter"/>
</dbReference>
<dbReference type="InterPro" id="IPR036291">
    <property type="entry name" value="NAD(P)-bd_dom_sf"/>
</dbReference>
<dbReference type="PANTHER" id="PTHR48079">
    <property type="entry name" value="PROTEIN YEEZ"/>
    <property type="match status" value="1"/>
</dbReference>
<dbReference type="EMBL" id="JACHMH010000001">
    <property type="protein sequence ID" value="MBB4680644.1"/>
    <property type="molecule type" value="Genomic_DNA"/>
</dbReference>
<dbReference type="AlphaFoldDB" id="A0A7W7CJL2"/>